<evidence type="ECO:0000313" key="1">
    <source>
        <dbReference type="EMBL" id="KAL3279653.1"/>
    </source>
</evidence>
<comment type="caution">
    <text evidence="1">The sequence shown here is derived from an EMBL/GenBank/DDBJ whole genome shotgun (WGS) entry which is preliminary data.</text>
</comment>
<feature type="non-terminal residue" evidence="1">
    <location>
        <position position="1"/>
    </location>
</feature>
<dbReference type="AlphaFoldDB" id="A0ABD2NM30"/>
<dbReference type="EMBL" id="JABFTP020000124">
    <property type="protein sequence ID" value="KAL3279653.1"/>
    <property type="molecule type" value="Genomic_DNA"/>
</dbReference>
<evidence type="ECO:0008006" key="3">
    <source>
        <dbReference type="Google" id="ProtNLM"/>
    </source>
</evidence>
<sequence>RTETNQPKNPTENLQVIEEPRYKFESFRIESTQNLYQRRLDEKFMDTEGLTLNEIYNNIKDSLKKDTQEAIGIQEVKRSNKIWWNEEISDSIDMKKKKYITWLHLNRDKFLHENKAAKNEVRSLIKTEKNNSLDQHCQQIETLIG</sequence>
<proteinExistence type="predicted"/>
<protein>
    <recommendedName>
        <fullName evidence="3">Ycf1</fullName>
    </recommendedName>
</protein>
<keyword evidence="2" id="KW-1185">Reference proteome</keyword>
<name>A0ABD2NM30_9CUCU</name>
<evidence type="ECO:0000313" key="2">
    <source>
        <dbReference type="Proteomes" id="UP001516400"/>
    </source>
</evidence>
<organism evidence="1 2">
    <name type="scientific">Cryptolaemus montrouzieri</name>
    <dbReference type="NCBI Taxonomy" id="559131"/>
    <lineage>
        <taxon>Eukaryota</taxon>
        <taxon>Metazoa</taxon>
        <taxon>Ecdysozoa</taxon>
        <taxon>Arthropoda</taxon>
        <taxon>Hexapoda</taxon>
        <taxon>Insecta</taxon>
        <taxon>Pterygota</taxon>
        <taxon>Neoptera</taxon>
        <taxon>Endopterygota</taxon>
        <taxon>Coleoptera</taxon>
        <taxon>Polyphaga</taxon>
        <taxon>Cucujiformia</taxon>
        <taxon>Coccinelloidea</taxon>
        <taxon>Coccinellidae</taxon>
        <taxon>Scymninae</taxon>
        <taxon>Scymnini</taxon>
        <taxon>Cryptolaemus</taxon>
    </lineage>
</organism>
<reference evidence="1 2" key="1">
    <citation type="journal article" date="2021" name="BMC Biol.">
        <title>Horizontally acquired antibacterial genes associated with adaptive radiation of ladybird beetles.</title>
        <authorList>
            <person name="Li H.S."/>
            <person name="Tang X.F."/>
            <person name="Huang Y.H."/>
            <person name="Xu Z.Y."/>
            <person name="Chen M.L."/>
            <person name="Du X.Y."/>
            <person name="Qiu B.Y."/>
            <person name="Chen P.T."/>
            <person name="Zhang W."/>
            <person name="Slipinski A."/>
            <person name="Escalona H.E."/>
            <person name="Waterhouse R.M."/>
            <person name="Zwick A."/>
            <person name="Pang H."/>
        </authorList>
    </citation>
    <scope>NUCLEOTIDE SEQUENCE [LARGE SCALE GENOMIC DNA]</scope>
    <source>
        <strain evidence="1">SYSU2018</strain>
    </source>
</reference>
<gene>
    <name evidence="1" type="ORF">HHI36_017159</name>
</gene>
<accession>A0ABD2NM30</accession>
<dbReference type="Proteomes" id="UP001516400">
    <property type="component" value="Unassembled WGS sequence"/>
</dbReference>